<dbReference type="Proteomes" id="UP000184267">
    <property type="component" value="Unassembled WGS sequence"/>
</dbReference>
<dbReference type="EMBL" id="MNAD01000507">
    <property type="protein sequence ID" value="OJT12219.1"/>
    <property type="molecule type" value="Genomic_DNA"/>
</dbReference>
<feature type="domain" description="CCHC-type" evidence="4">
    <location>
        <begin position="224"/>
        <end position="239"/>
    </location>
</feature>
<evidence type="ECO:0000256" key="1">
    <source>
        <dbReference type="ARBA" id="ARBA00022664"/>
    </source>
</evidence>
<dbReference type="OMA" id="DEPINKT"/>
<dbReference type="SUPFAM" id="SSF57756">
    <property type="entry name" value="Retrovirus zinc finger-like domains"/>
    <property type="match status" value="1"/>
</dbReference>
<dbReference type="GO" id="GO:0006397">
    <property type="term" value="P:mRNA processing"/>
    <property type="evidence" value="ECO:0007669"/>
    <property type="project" value="UniProtKB-KW"/>
</dbReference>
<evidence type="ECO:0000256" key="2">
    <source>
        <dbReference type="PROSITE-ProRule" id="PRU00047"/>
    </source>
</evidence>
<keyword evidence="6" id="KW-1185">Reference proteome</keyword>
<proteinExistence type="predicted"/>
<name>A0A1M2VX80_TRAPU</name>
<dbReference type="OrthoDB" id="2737924at2759"/>
<dbReference type="PANTHER" id="PTHR47481:SF7">
    <property type="entry name" value="CCHC-TYPE DOMAIN-CONTAINING PROTEIN"/>
    <property type="match status" value="1"/>
</dbReference>
<organism evidence="5 6">
    <name type="scientific">Trametes pubescens</name>
    <name type="common">White-rot fungus</name>
    <dbReference type="NCBI Taxonomy" id="154538"/>
    <lineage>
        <taxon>Eukaryota</taxon>
        <taxon>Fungi</taxon>
        <taxon>Dikarya</taxon>
        <taxon>Basidiomycota</taxon>
        <taxon>Agaricomycotina</taxon>
        <taxon>Agaricomycetes</taxon>
        <taxon>Polyporales</taxon>
        <taxon>Polyporaceae</taxon>
        <taxon>Trametes</taxon>
    </lineage>
</organism>
<keyword evidence="2" id="KW-0479">Metal-binding</keyword>
<dbReference type="InterPro" id="IPR036875">
    <property type="entry name" value="Znf_CCHC_sf"/>
</dbReference>
<dbReference type="Gene3D" id="4.10.60.10">
    <property type="entry name" value="Zinc finger, CCHC-type"/>
    <property type="match status" value="1"/>
</dbReference>
<dbReference type="AlphaFoldDB" id="A0A1M2VX80"/>
<dbReference type="PANTHER" id="PTHR47481">
    <property type="match status" value="1"/>
</dbReference>
<evidence type="ECO:0000259" key="4">
    <source>
        <dbReference type="PROSITE" id="PS50158"/>
    </source>
</evidence>
<gene>
    <name evidence="5" type="ORF">TRAPUB_11242</name>
</gene>
<accession>A0A1M2VX80</accession>
<dbReference type="Pfam" id="PF00098">
    <property type="entry name" value="zf-CCHC"/>
    <property type="match status" value="1"/>
</dbReference>
<dbReference type="Pfam" id="PF14223">
    <property type="entry name" value="Retrotran_gag_2"/>
    <property type="match status" value="1"/>
</dbReference>
<sequence length="264" mass="28899">MAPTFDKLTDQNYAEWNKFMQALLTKQGVWGVVSGTVTRPPGADTNNAVKAWVKKNDTALSEMILMLTPSQLGHSDGITDAHTLWTALQNVHCSRGFSTRLSLRRDFFTMVKHDDQTMTSWVADVRRLAFKLKDIGADVTDEDIIIVLTKGLPSAYEQLVVTLDAAPADQLTVENVIRRLVNEESRQAPPPASPSSSSPAAYASATRVSTAAPRGKTPLSDITCYNCGQKGHYQQQCTQPLKPFRERAALAIATESDFAGSWGV</sequence>
<dbReference type="STRING" id="154538.A0A1M2VX80"/>
<dbReference type="SMART" id="SM00343">
    <property type="entry name" value="ZnF_C2HC"/>
    <property type="match status" value="1"/>
</dbReference>
<keyword evidence="2" id="KW-0862">Zinc</keyword>
<dbReference type="InterPro" id="IPR001878">
    <property type="entry name" value="Znf_CCHC"/>
</dbReference>
<evidence type="ECO:0000313" key="6">
    <source>
        <dbReference type="Proteomes" id="UP000184267"/>
    </source>
</evidence>
<dbReference type="GO" id="GO:0003676">
    <property type="term" value="F:nucleic acid binding"/>
    <property type="evidence" value="ECO:0007669"/>
    <property type="project" value="InterPro"/>
</dbReference>
<dbReference type="PROSITE" id="PS50158">
    <property type="entry name" value="ZF_CCHC"/>
    <property type="match status" value="1"/>
</dbReference>
<dbReference type="GO" id="GO:0008270">
    <property type="term" value="F:zinc ion binding"/>
    <property type="evidence" value="ECO:0007669"/>
    <property type="project" value="UniProtKB-KW"/>
</dbReference>
<feature type="compositionally biased region" description="Low complexity" evidence="3">
    <location>
        <begin position="194"/>
        <end position="205"/>
    </location>
</feature>
<evidence type="ECO:0000256" key="3">
    <source>
        <dbReference type="SAM" id="MobiDB-lite"/>
    </source>
</evidence>
<reference evidence="5 6" key="1">
    <citation type="submission" date="2016-10" db="EMBL/GenBank/DDBJ databases">
        <title>Genome sequence of the basidiomycete white-rot fungus Trametes pubescens.</title>
        <authorList>
            <person name="Makela M.R."/>
            <person name="Granchi Z."/>
            <person name="Peng M."/>
            <person name="De Vries R.P."/>
            <person name="Grigoriev I."/>
            <person name="Riley R."/>
            <person name="Hilden K."/>
        </authorList>
    </citation>
    <scope>NUCLEOTIDE SEQUENCE [LARGE SCALE GENOMIC DNA]</scope>
    <source>
        <strain evidence="5 6">FBCC735</strain>
    </source>
</reference>
<protein>
    <submittedName>
        <fullName evidence="5">Retrovirus-related Pol polyprotein from transposon TNT 1-94</fullName>
    </submittedName>
</protein>
<keyword evidence="2" id="KW-0863">Zinc-finger</keyword>
<comment type="caution">
    <text evidence="5">The sequence shown here is derived from an EMBL/GenBank/DDBJ whole genome shotgun (WGS) entry which is preliminary data.</text>
</comment>
<keyword evidence="1" id="KW-0507">mRNA processing</keyword>
<feature type="region of interest" description="Disordered" evidence="3">
    <location>
        <begin position="183"/>
        <end position="214"/>
    </location>
</feature>
<evidence type="ECO:0000313" key="5">
    <source>
        <dbReference type="EMBL" id="OJT12219.1"/>
    </source>
</evidence>